<reference evidence="9" key="1">
    <citation type="journal article" date="2020" name="Stud. Mycol.">
        <title>101 Dothideomycetes genomes: a test case for predicting lifestyles and emergence of pathogens.</title>
        <authorList>
            <person name="Haridas S."/>
            <person name="Albert R."/>
            <person name="Binder M."/>
            <person name="Bloem J."/>
            <person name="Labutti K."/>
            <person name="Salamov A."/>
            <person name="Andreopoulos B."/>
            <person name="Baker S."/>
            <person name="Barry K."/>
            <person name="Bills G."/>
            <person name="Bluhm B."/>
            <person name="Cannon C."/>
            <person name="Castanera R."/>
            <person name="Culley D."/>
            <person name="Daum C."/>
            <person name="Ezra D."/>
            <person name="Gonzalez J."/>
            <person name="Henrissat B."/>
            <person name="Kuo A."/>
            <person name="Liang C."/>
            <person name="Lipzen A."/>
            <person name="Lutzoni F."/>
            <person name="Magnuson J."/>
            <person name="Mondo S."/>
            <person name="Nolan M."/>
            <person name="Ohm R."/>
            <person name="Pangilinan J."/>
            <person name="Park H.-J."/>
            <person name="Ramirez L."/>
            <person name="Alfaro M."/>
            <person name="Sun H."/>
            <person name="Tritt A."/>
            <person name="Yoshinaga Y."/>
            <person name="Zwiers L.-H."/>
            <person name="Turgeon B."/>
            <person name="Goodwin S."/>
            <person name="Spatafora J."/>
            <person name="Crous P."/>
            <person name="Grigoriev I."/>
        </authorList>
    </citation>
    <scope>NUCLEOTIDE SEQUENCE</scope>
    <source>
        <strain evidence="9">CBS 260.36</strain>
    </source>
</reference>
<accession>A0A9P4IS71</accession>
<dbReference type="InterPro" id="IPR013780">
    <property type="entry name" value="Glyco_hydro_b"/>
</dbReference>
<keyword evidence="5" id="KW-0732">Signal</keyword>
<proteinExistence type="inferred from homology"/>
<evidence type="ECO:0000256" key="6">
    <source>
        <dbReference type="ARBA" id="ARBA00022801"/>
    </source>
</evidence>
<dbReference type="PANTHER" id="PTHR31776">
    <property type="entry name" value="ALPHA-L-ARABINOFURANOSIDASE 1"/>
    <property type="match status" value="1"/>
</dbReference>
<dbReference type="SUPFAM" id="SSF51011">
    <property type="entry name" value="Glycosyl hydrolase domain"/>
    <property type="match status" value="1"/>
</dbReference>
<feature type="domain" description="Alpha-L-arabinofuranosidase C-terminal" evidence="8">
    <location>
        <begin position="454"/>
        <end position="634"/>
    </location>
</feature>
<dbReference type="AlphaFoldDB" id="A0A9P4IS71"/>
<evidence type="ECO:0000256" key="3">
    <source>
        <dbReference type="ARBA" id="ARBA00007186"/>
    </source>
</evidence>
<dbReference type="Proteomes" id="UP000799439">
    <property type="component" value="Unassembled WGS sequence"/>
</dbReference>
<evidence type="ECO:0000313" key="9">
    <source>
        <dbReference type="EMBL" id="KAF2149048.1"/>
    </source>
</evidence>
<evidence type="ECO:0000256" key="5">
    <source>
        <dbReference type="ARBA" id="ARBA00022729"/>
    </source>
</evidence>
<evidence type="ECO:0000259" key="8">
    <source>
        <dbReference type="SMART" id="SM00813"/>
    </source>
</evidence>
<keyword evidence="6 9" id="KW-0378">Hydrolase</keyword>
<evidence type="ECO:0000313" key="10">
    <source>
        <dbReference type="Proteomes" id="UP000799439"/>
    </source>
</evidence>
<sequence length="653" mass="73017">MHEDINHSGDGGIYAEMIANRAFQGSSVNIGAIPGFSGSLITGSENPIVPFDPVITAWGAIGEGVRMTLDVLHPLDALPTSLQIDIPENATGEVGFENYGWWGFDVRPQQYNVSFYALGNFPRNMNNATTFTVSFRSNTTNEVYASSTLDSVNLPFVDFAQLNTTLVPNCTAPDSNNKFVITMDGAANAGRTYYFNLVSVLPETFKGYQNGLRNDIASAFYDIQPRFLRFPGGNNLEGYSPLVRWDWKKTIGPLPDRRGRPGDWSYYNTNGLGLLEYLEWTEAMEIDPVLAVYSGFSLDVWGQNGASYPPDRMAEIVQDALDELEYCMGDTSTKYGALRAAHGHPAPFKIPYVEIGNEDWFSSTYPYRFEAMYNGLKAKYPDIVYISSAFDENPDYNITIPPGNMWDWHSYQEPSWFLNNFNLWDNWQEHTNNTNVTVLLGEYSAIQIDTPDGNVNFSFPVDEHIFYPRLLSAIAEGVYAIGAERNPNTVKMSSYAPSLCNRNSINWTPDMISYDANTDNTVLSASYWEQWLFSHYHGTHTLPVTNTGGQINPLFWVASIDENKNVVYLKVINTLNQPVVLTVDIPAYKSVNGTILTADDLNSYNYINNKTQVVPQPLDLSSAQSGSSGTYGNSSTWAWQVPKFSINVLQFNL</sequence>
<dbReference type="GO" id="GO:0046556">
    <property type="term" value="F:alpha-L-arabinofuranosidase activity"/>
    <property type="evidence" value="ECO:0007669"/>
    <property type="project" value="UniProtKB-EC"/>
</dbReference>
<dbReference type="Gene3D" id="3.20.20.80">
    <property type="entry name" value="Glycosidases"/>
    <property type="match status" value="1"/>
</dbReference>
<dbReference type="OrthoDB" id="406864at2759"/>
<dbReference type="SUPFAM" id="SSF51445">
    <property type="entry name" value="(Trans)glycosidases"/>
    <property type="match status" value="1"/>
</dbReference>
<organism evidence="9 10">
    <name type="scientific">Myriangium duriaei CBS 260.36</name>
    <dbReference type="NCBI Taxonomy" id="1168546"/>
    <lineage>
        <taxon>Eukaryota</taxon>
        <taxon>Fungi</taxon>
        <taxon>Dikarya</taxon>
        <taxon>Ascomycota</taxon>
        <taxon>Pezizomycotina</taxon>
        <taxon>Dothideomycetes</taxon>
        <taxon>Dothideomycetidae</taxon>
        <taxon>Myriangiales</taxon>
        <taxon>Myriangiaceae</taxon>
        <taxon>Myriangium</taxon>
    </lineage>
</organism>
<dbReference type="InterPro" id="IPR055235">
    <property type="entry name" value="ASD1_cat"/>
</dbReference>
<dbReference type="InterPro" id="IPR051563">
    <property type="entry name" value="Glycosyl_Hydrolase_51"/>
</dbReference>
<evidence type="ECO:0000256" key="7">
    <source>
        <dbReference type="ARBA" id="ARBA00023180"/>
    </source>
</evidence>
<dbReference type="InterPro" id="IPR017853">
    <property type="entry name" value="GH"/>
</dbReference>
<comment type="caution">
    <text evidence="9">The sequence shown here is derived from an EMBL/GenBank/DDBJ whole genome shotgun (WGS) entry which is preliminary data.</text>
</comment>
<dbReference type="Pfam" id="PF22848">
    <property type="entry name" value="ASD1_dom"/>
    <property type="match status" value="1"/>
</dbReference>
<evidence type="ECO:0000256" key="4">
    <source>
        <dbReference type="ARBA" id="ARBA00012670"/>
    </source>
</evidence>
<evidence type="ECO:0000256" key="2">
    <source>
        <dbReference type="ARBA" id="ARBA00004834"/>
    </source>
</evidence>
<gene>
    <name evidence="9" type="ORF">K461DRAFT_247324</name>
</gene>
<dbReference type="PANTHER" id="PTHR31776:SF0">
    <property type="entry name" value="ALPHA-L-ARABINOFURANOSIDASE 1"/>
    <property type="match status" value="1"/>
</dbReference>
<comment type="catalytic activity">
    <reaction evidence="1">
        <text>Hydrolysis of terminal non-reducing alpha-L-arabinofuranoside residues in alpha-L-arabinosides.</text>
        <dbReference type="EC" id="3.2.1.55"/>
    </reaction>
</comment>
<dbReference type="Pfam" id="PF06964">
    <property type="entry name" value="Alpha-L-AF_C"/>
    <property type="match status" value="1"/>
</dbReference>
<evidence type="ECO:0000256" key="1">
    <source>
        <dbReference type="ARBA" id="ARBA00001462"/>
    </source>
</evidence>
<comment type="similarity">
    <text evidence="3">Belongs to the glycosyl hydrolase 51 family.</text>
</comment>
<dbReference type="Gene3D" id="2.60.40.1180">
    <property type="entry name" value="Golgi alpha-mannosidase II"/>
    <property type="match status" value="1"/>
</dbReference>
<keyword evidence="10" id="KW-1185">Reference proteome</keyword>
<dbReference type="EMBL" id="ML996092">
    <property type="protein sequence ID" value="KAF2149048.1"/>
    <property type="molecule type" value="Genomic_DNA"/>
</dbReference>
<dbReference type="SMART" id="SM00813">
    <property type="entry name" value="Alpha-L-AF_C"/>
    <property type="match status" value="1"/>
</dbReference>
<keyword evidence="7" id="KW-0325">Glycoprotein</keyword>
<comment type="pathway">
    <text evidence="2">Glycan metabolism; L-arabinan degradation.</text>
</comment>
<name>A0A9P4IS71_9PEZI</name>
<dbReference type="InterPro" id="IPR010720">
    <property type="entry name" value="Alpha-L-AF_C"/>
</dbReference>
<protein>
    <recommendedName>
        <fullName evidence="4">non-reducing end alpha-L-arabinofuranosidase</fullName>
        <ecNumber evidence="4">3.2.1.55</ecNumber>
    </recommendedName>
</protein>
<dbReference type="EC" id="3.2.1.55" evidence="4"/>
<dbReference type="GO" id="GO:0046373">
    <property type="term" value="P:L-arabinose metabolic process"/>
    <property type="evidence" value="ECO:0007669"/>
    <property type="project" value="InterPro"/>
</dbReference>